<evidence type="ECO:0000256" key="1">
    <source>
        <dbReference type="SAM" id="MobiDB-lite"/>
    </source>
</evidence>
<reference evidence="3 4" key="1">
    <citation type="submission" date="2019-06" db="EMBL/GenBank/DDBJ databases">
        <title>Draft genome sequence of the filamentous fungus Phialemoniopsis curvata isolated from diesel fuel.</title>
        <authorList>
            <person name="Varaljay V.A."/>
            <person name="Lyon W.J."/>
            <person name="Crouch A.L."/>
            <person name="Drake C.E."/>
            <person name="Hollomon J.M."/>
            <person name="Nadeau L.J."/>
            <person name="Nunn H.S."/>
            <person name="Stevenson B.S."/>
            <person name="Bojanowski C.L."/>
            <person name="Crookes-Goodson W.J."/>
        </authorList>
    </citation>
    <scope>NUCLEOTIDE SEQUENCE [LARGE SCALE GENOMIC DNA]</scope>
    <source>
        <strain evidence="3 4">D216</strain>
    </source>
</reference>
<dbReference type="GO" id="GO:0006888">
    <property type="term" value="P:endoplasmic reticulum to Golgi vesicle-mediated transport"/>
    <property type="evidence" value="ECO:0007669"/>
    <property type="project" value="TreeGrafter"/>
</dbReference>
<accession>A0A507AKP8</accession>
<comment type="caution">
    <text evidence="3">The sequence shown here is derived from an EMBL/GenBank/DDBJ whole genome shotgun (WGS) entry which is preliminary data.</text>
</comment>
<keyword evidence="4" id="KW-1185">Reference proteome</keyword>
<dbReference type="PANTHER" id="PTHR12205">
    <property type="entry name" value="CENTROMERE/KINETOCHORE PROTEIN ZW10"/>
    <property type="match status" value="1"/>
</dbReference>
<dbReference type="Pfam" id="PF22766">
    <property type="entry name" value="ZW10_C2"/>
    <property type="match status" value="1"/>
</dbReference>
<dbReference type="GO" id="GO:0005737">
    <property type="term" value="C:cytoplasm"/>
    <property type="evidence" value="ECO:0007669"/>
    <property type="project" value="GOC"/>
</dbReference>
<protein>
    <recommendedName>
        <fullName evidence="2">ZW10 C-terminal helical domain-containing protein</fullName>
    </recommendedName>
</protein>
<dbReference type="OrthoDB" id="534815at2759"/>
<dbReference type="InterPro" id="IPR046362">
    <property type="entry name" value="Zw10/DSL1_C_sf"/>
</dbReference>
<feature type="domain" description="ZW10 C-terminal helical" evidence="2">
    <location>
        <begin position="661"/>
        <end position="811"/>
    </location>
</feature>
<proteinExistence type="predicted"/>
<dbReference type="InterPro" id="IPR055148">
    <property type="entry name" value="ZW10_C_2"/>
</dbReference>
<gene>
    <name evidence="3" type="ORF">E0L32_011150</name>
</gene>
<dbReference type="InParanoid" id="A0A507AKP8"/>
<sequence>MVAHVELTFYQDQIRSINEESAEDVNAWFNNARSIQDDIARSKRLANDIVKRSENPDVSGKSVEEAEEKAAFIVRELDYNYQIQQVLRGLRTVNKTLDEVEEASSQRRILDALHLLERSWTELDSISASKSCRAMKLLDIRAFELKSDVHEVFERVWKALVHVDLEQKTLTVTQSRDGEPMSLPDAVIGLKAYKEVDQRMALLWHDLDTAIIGPRTNLAGPRLPTIHVNDTILKATGETDRSITSLYADLEKILTFLSAKLPEDLIQALSEVMIPQIVSRITGIWLSSAVPSTLKDMEEFEDVLSATRRFCETSARLNFKGFGELEDWIDSAPKVWLSKCRETALDAVRARLARGLGPSTEVERVETQMVSLSEGKKLTTNGTSAAAANNQDNQDWDAAWSDEEDQGVETKTSTQPTDLNNPEEVEDDGADAWGAWGDENEPADDKPEEESKAQEPLSEPHAQEDDDTGDAWGWGDEETTEEPQETATAQPDVSRHPPNETREMTLRETYHISSLPDQVLTLVYAILEDGAALTSASHESSPVTAAAAGLFSLPTLALAMYRAISGHYYSPSDGGNMYLYNDAMYLAERLGDFSSSWKKREDLSTRAQNMLRLDNEIKTLQNFANRTYSKEMNIRKTIIRDHLAGSYNLFQQDDSDMAADAAISLVRSTATVWENILARSAWYQAVGSLVDAVSTKIIADVMDMPAIGQDEAYKIANLIAKVTELDDLFLPSHGSGASAHAPEDEVPMTGQYVPTWFRLKFLSEVLQSNLRDVRFLWMESDLSLYFTLDEVIDLINLSFEDNARTREVIKEITQHPQPRQW</sequence>
<name>A0A507AKP8_9PEZI</name>
<dbReference type="PANTHER" id="PTHR12205:SF0">
    <property type="entry name" value="CENTROMERE_KINETOCHORE PROTEIN ZW10 HOMOLOG"/>
    <property type="match status" value="1"/>
</dbReference>
<dbReference type="AlphaFoldDB" id="A0A507AKP8"/>
<evidence type="ECO:0000313" key="4">
    <source>
        <dbReference type="Proteomes" id="UP000319257"/>
    </source>
</evidence>
<feature type="compositionally biased region" description="Polar residues" evidence="1">
    <location>
        <begin position="409"/>
        <end position="420"/>
    </location>
</feature>
<feature type="compositionally biased region" description="Low complexity" evidence="1">
    <location>
        <begin position="379"/>
        <end position="399"/>
    </location>
</feature>
<dbReference type="Gene3D" id="1.10.357.150">
    <property type="match status" value="1"/>
</dbReference>
<feature type="compositionally biased region" description="Acidic residues" evidence="1">
    <location>
        <begin position="464"/>
        <end position="484"/>
    </location>
</feature>
<dbReference type="EMBL" id="SKBQ01000099">
    <property type="protein sequence ID" value="TPX06926.1"/>
    <property type="molecule type" value="Genomic_DNA"/>
</dbReference>
<dbReference type="STRING" id="1093900.A0A507AKP8"/>
<dbReference type="GO" id="GO:0007094">
    <property type="term" value="P:mitotic spindle assembly checkpoint signaling"/>
    <property type="evidence" value="ECO:0007669"/>
    <property type="project" value="TreeGrafter"/>
</dbReference>
<feature type="compositionally biased region" description="Basic and acidic residues" evidence="1">
    <location>
        <begin position="443"/>
        <end position="453"/>
    </location>
</feature>
<evidence type="ECO:0000313" key="3">
    <source>
        <dbReference type="EMBL" id="TPX06926.1"/>
    </source>
</evidence>
<dbReference type="RefSeq" id="XP_030988637.1">
    <property type="nucleotide sequence ID" value="XM_031133847.1"/>
</dbReference>
<evidence type="ECO:0000259" key="2">
    <source>
        <dbReference type="Pfam" id="PF22766"/>
    </source>
</evidence>
<feature type="compositionally biased region" description="Acidic residues" evidence="1">
    <location>
        <begin position="421"/>
        <end position="430"/>
    </location>
</feature>
<dbReference type="GO" id="GO:1990423">
    <property type="term" value="C:RZZ complex"/>
    <property type="evidence" value="ECO:0007669"/>
    <property type="project" value="TreeGrafter"/>
</dbReference>
<dbReference type="GeneID" id="41978597"/>
<dbReference type="Proteomes" id="UP000319257">
    <property type="component" value="Unassembled WGS sequence"/>
</dbReference>
<feature type="region of interest" description="Disordered" evidence="1">
    <location>
        <begin position="373"/>
        <end position="499"/>
    </location>
</feature>
<organism evidence="3 4">
    <name type="scientific">Thyridium curvatum</name>
    <dbReference type="NCBI Taxonomy" id="1093900"/>
    <lineage>
        <taxon>Eukaryota</taxon>
        <taxon>Fungi</taxon>
        <taxon>Dikarya</taxon>
        <taxon>Ascomycota</taxon>
        <taxon>Pezizomycotina</taxon>
        <taxon>Sordariomycetes</taxon>
        <taxon>Sordariomycetidae</taxon>
        <taxon>Thyridiales</taxon>
        <taxon>Thyridiaceae</taxon>
        <taxon>Thyridium</taxon>
    </lineage>
</organism>